<feature type="domain" description="NADPH-dependent FMN reductase-like" evidence="1">
    <location>
        <begin position="16"/>
        <end position="160"/>
    </location>
</feature>
<evidence type="ECO:0000313" key="3">
    <source>
        <dbReference type="Proteomes" id="UP000292445"/>
    </source>
</evidence>
<dbReference type="PANTHER" id="PTHR30543">
    <property type="entry name" value="CHROMATE REDUCTASE"/>
    <property type="match status" value="1"/>
</dbReference>
<evidence type="ECO:0000313" key="2">
    <source>
        <dbReference type="EMBL" id="RZS85132.1"/>
    </source>
</evidence>
<comment type="caution">
    <text evidence="2">The sequence shown here is derived from an EMBL/GenBank/DDBJ whole genome shotgun (WGS) entry which is preliminary data.</text>
</comment>
<dbReference type="GO" id="GO:0005829">
    <property type="term" value="C:cytosol"/>
    <property type="evidence" value="ECO:0007669"/>
    <property type="project" value="TreeGrafter"/>
</dbReference>
<dbReference type="InterPro" id="IPR029039">
    <property type="entry name" value="Flavoprotein-like_sf"/>
</dbReference>
<dbReference type="InterPro" id="IPR050712">
    <property type="entry name" value="NAD(P)H-dep_reductase"/>
</dbReference>
<dbReference type="SUPFAM" id="SSF52218">
    <property type="entry name" value="Flavoproteins"/>
    <property type="match status" value="1"/>
</dbReference>
<dbReference type="Proteomes" id="UP000292445">
    <property type="component" value="Unassembled WGS sequence"/>
</dbReference>
<dbReference type="RefSeq" id="WP_130356396.1">
    <property type="nucleotide sequence ID" value="NZ_SGXC01000001.1"/>
</dbReference>
<dbReference type="Pfam" id="PF03358">
    <property type="entry name" value="FMN_red"/>
    <property type="match status" value="1"/>
</dbReference>
<accession>A0A4Q7NJT5</accession>
<proteinExistence type="predicted"/>
<dbReference type="EMBL" id="SGXC01000001">
    <property type="protein sequence ID" value="RZS85132.1"/>
    <property type="molecule type" value="Genomic_DNA"/>
</dbReference>
<sequence>MDAHTTPGAHRAGRLQILGICGSLRRRSYNRMALLAAHDLMPVELSLALAELDGIPIYNGDMEAEGFPEPVRQLADRIRAADGLLIASPEYNFSVSGALKNAIDWLSRLDPQPFRYKPVAVLSATQGPVGGARNQYDLRKILGCLEAQVLLRPEVFIGSCHTKFDAKGRLADDATRKVLGDQMAAFAHWVRRQRALDPARA</sequence>
<gene>
    <name evidence="2" type="ORF">EV675_1155</name>
</gene>
<name>A0A4Q7NJT5_9BURK</name>
<evidence type="ECO:0000259" key="1">
    <source>
        <dbReference type="Pfam" id="PF03358"/>
    </source>
</evidence>
<dbReference type="Gene3D" id="3.40.50.360">
    <property type="match status" value="1"/>
</dbReference>
<dbReference type="PANTHER" id="PTHR30543:SF21">
    <property type="entry name" value="NAD(P)H-DEPENDENT FMN REDUCTASE LOT6"/>
    <property type="match status" value="1"/>
</dbReference>
<dbReference type="GO" id="GO:0010181">
    <property type="term" value="F:FMN binding"/>
    <property type="evidence" value="ECO:0007669"/>
    <property type="project" value="TreeGrafter"/>
</dbReference>
<dbReference type="InterPro" id="IPR005025">
    <property type="entry name" value="FMN_Rdtase-like_dom"/>
</dbReference>
<dbReference type="OrthoDB" id="9812295at2"/>
<organism evidence="2 3">
    <name type="scientific">Pigmentiphaga kullae</name>
    <dbReference type="NCBI Taxonomy" id="151784"/>
    <lineage>
        <taxon>Bacteria</taxon>
        <taxon>Pseudomonadati</taxon>
        <taxon>Pseudomonadota</taxon>
        <taxon>Betaproteobacteria</taxon>
        <taxon>Burkholderiales</taxon>
        <taxon>Alcaligenaceae</taxon>
        <taxon>Pigmentiphaga</taxon>
    </lineage>
</organism>
<protein>
    <submittedName>
        <fullName evidence="2">Chromate reductase</fullName>
    </submittedName>
</protein>
<reference evidence="2 3" key="1">
    <citation type="submission" date="2019-02" db="EMBL/GenBank/DDBJ databases">
        <title>Genomic Encyclopedia of Type Strains, Phase IV (KMG-IV): sequencing the most valuable type-strain genomes for metagenomic binning, comparative biology and taxonomic classification.</title>
        <authorList>
            <person name="Goeker M."/>
        </authorList>
    </citation>
    <scope>NUCLEOTIDE SEQUENCE [LARGE SCALE GENOMIC DNA]</scope>
    <source>
        <strain evidence="2 3">K24</strain>
    </source>
</reference>
<dbReference type="GO" id="GO:0016491">
    <property type="term" value="F:oxidoreductase activity"/>
    <property type="evidence" value="ECO:0007669"/>
    <property type="project" value="InterPro"/>
</dbReference>
<dbReference type="AlphaFoldDB" id="A0A4Q7NJT5"/>
<keyword evidence="3" id="KW-1185">Reference proteome</keyword>